<evidence type="ECO:0000256" key="7">
    <source>
        <dbReference type="ARBA" id="ARBA00023114"/>
    </source>
</evidence>
<protein>
    <submittedName>
        <fullName evidence="13">Peptidoglycan-associated lipoprotein</fullName>
    </submittedName>
</protein>
<dbReference type="CDD" id="cd07185">
    <property type="entry name" value="OmpA_C-like"/>
    <property type="match status" value="1"/>
</dbReference>
<dbReference type="SUPFAM" id="SSF56925">
    <property type="entry name" value="OMPA-like"/>
    <property type="match status" value="1"/>
</dbReference>
<evidence type="ECO:0000256" key="11">
    <source>
        <dbReference type="SAM" id="SignalP"/>
    </source>
</evidence>
<dbReference type="Proteomes" id="UP000564385">
    <property type="component" value="Unassembled WGS sequence"/>
</dbReference>
<keyword evidence="13" id="KW-0449">Lipoprotein</keyword>
<dbReference type="PROSITE" id="PS51123">
    <property type="entry name" value="OMPA_2"/>
    <property type="match status" value="1"/>
</dbReference>
<evidence type="ECO:0000256" key="6">
    <source>
        <dbReference type="ARBA" id="ARBA00023065"/>
    </source>
</evidence>
<evidence type="ECO:0000256" key="9">
    <source>
        <dbReference type="ARBA" id="ARBA00023237"/>
    </source>
</evidence>
<dbReference type="InterPro" id="IPR006690">
    <property type="entry name" value="OMPA-like_CS"/>
</dbReference>
<dbReference type="GO" id="GO:0015288">
    <property type="term" value="F:porin activity"/>
    <property type="evidence" value="ECO:0007669"/>
    <property type="project" value="UniProtKB-KW"/>
</dbReference>
<feature type="domain" description="OmpA-like" evidence="12">
    <location>
        <begin position="321"/>
        <end position="436"/>
    </location>
</feature>
<evidence type="ECO:0000256" key="10">
    <source>
        <dbReference type="PROSITE-ProRule" id="PRU00473"/>
    </source>
</evidence>
<dbReference type="InterPro" id="IPR050330">
    <property type="entry name" value="Bact_OuterMem_StrucFunc"/>
</dbReference>
<evidence type="ECO:0000313" key="13">
    <source>
        <dbReference type="EMBL" id="NYF89890.1"/>
    </source>
</evidence>
<gene>
    <name evidence="13" type="ORF">HDF08_001957</name>
</gene>
<evidence type="ECO:0000256" key="1">
    <source>
        <dbReference type="ARBA" id="ARBA00004571"/>
    </source>
</evidence>
<reference evidence="13 14" key="1">
    <citation type="submission" date="2020-07" db="EMBL/GenBank/DDBJ databases">
        <title>Genomic Encyclopedia of Type Strains, Phase IV (KMG-V): Genome sequencing to study the core and pangenomes of soil and plant-associated prokaryotes.</title>
        <authorList>
            <person name="Whitman W."/>
        </authorList>
    </citation>
    <scope>NUCLEOTIDE SEQUENCE [LARGE SCALE GENOMIC DNA]</scope>
    <source>
        <strain evidence="13 14">M8UP22</strain>
    </source>
</reference>
<keyword evidence="4" id="KW-0812">Transmembrane</keyword>
<evidence type="ECO:0000259" key="12">
    <source>
        <dbReference type="PROSITE" id="PS51123"/>
    </source>
</evidence>
<evidence type="ECO:0000256" key="5">
    <source>
        <dbReference type="ARBA" id="ARBA00022729"/>
    </source>
</evidence>
<dbReference type="InterPro" id="IPR011250">
    <property type="entry name" value="OMP/PagP_B-barrel"/>
</dbReference>
<dbReference type="AlphaFoldDB" id="A0A852VDX7"/>
<dbReference type="GO" id="GO:0046930">
    <property type="term" value="C:pore complex"/>
    <property type="evidence" value="ECO:0007669"/>
    <property type="project" value="UniProtKB-KW"/>
</dbReference>
<keyword evidence="3" id="KW-1134">Transmembrane beta strand</keyword>
<keyword evidence="2" id="KW-0813">Transport</keyword>
<dbReference type="EMBL" id="JACCCU010000001">
    <property type="protein sequence ID" value="NYF89890.1"/>
    <property type="molecule type" value="Genomic_DNA"/>
</dbReference>
<keyword evidence="8 10" id="KW-0472">Membrane</keyword>
<evidence type="ECO:0000256" key="2">
    <source>
        <dbReference type="ARBA" id="ARBA00022448"/>
    </source>
</evidence>
<keyword evidence="7" id="KW-0626">Porin</keyword>
<dbReference type="GO" id="GO:0006811">
    <property type="term" value="P:monoatomic ion transport"/>
    <property type="evidence" value="ECO:0007669"/>
    <property type="project" value="UniProtKB-KW"/>
</dbReference>
<feature type="chain" id="PRO_5032697443" evidence="11">
    <location>
        <begin position="21"/>
        <end position="436"/>
    </location>
</feature>
<dbReference type="SUPFAM" id="SSF103088">
    <property type="entry name" value="OmpA-like"/>
    <property type="match status" value="1"/>
</dbReference>
<dbReference type="InterPro" id="IPR036737">
    <property type="entry name" value="OmpA-like_sf"/>
</dbReference>
<name>A0A852VDX7_9BACT</name>
<dbReference type="InterPro" id="IPR006664">
    <property type="entry name" value="OMP_bac"/>
</dbReference>
<comment type="subcellular location">
    <subcellularLocation>
        <location evidence="1">Cell outer membrane</location>
        <topology evidence="1">Multi-pass membrane protein</topology>
    </subcellularLocation>
</comment>
<keyword evidence="9" id="KW-0998">Cell outer membrane</keyword>
<dbReference type="PROSITE" id="PS01068">
    <property type="entry name" value="OMPA_1"/>
    <property type="match status" value="1"/>
</dbReference>
<proteinExistence type="predicted"/>
<evidence type="ECO:0000313" key="14">
    <source>
        <dbReference type="Proteomes" id="UP000564385"/>
    </source>
</evidence>
<accession>A0A852VDX7</accession>
<feature type="signal peptide" evidence="11">
    <location>
        <begin position="1"/>
        <end position="20"/>
    </location>
</feature>
<organism evidence="13 14">
    <name type="scientific">Tunturiibacter lichenicola</name>
    <dbReference type="NCBI Taxonomy" id="2051959"/>
    <lineage>
        <taxon>Bacteria</taxon>
        <taxon>Pseudomonadati</taxon>
        <taxon>Acidobacteriota</taxon>
        <taxon>Terriglobia</taxon>
        <taxon>Terriglobales</taxon>
        <taxon>Acidobacteriaceae</taxon>
        <taxon>Tunturiibacter</taxon>
    </lineage>
</organism>
<sequence>MRRITLALVFGTLGVSAAVAQQRPDNPAYLVPQFSVSLGFNHMNANAPPGQTDYFGLNGGYVSADFYFTHWLSITGEFTGGHANDISLLGQDLTLTTYQAGPKVSLTGHRFVPYGQVLLGGAHGSGSYFPTANSFTTSASSFAFSPGGGLDINLTHRIAIRAVDVDYLRTTLPNGTSDSQNHLTVGAGIVIKFGERDSPSTPVRMAVERPSEILFTCGTDVANVDEGQPLEITGHTLTEPDRLNVKYSWASNGGRIEGTGRRITVNTAGLADGTYRVTGHAALTTSPSTSAECDAEFRVRSHSIASAHNSDDGNSSSQAKREAVFHENVQDALFDYDSADIRADAETAIEHAAKYLQDNPSIRVLVGGYADERGSAEYNLALGEERANAARNALIAAGVDADRIQVISFGKEAQVCTAETESCWQQNRRAAFQMHP</sequence>
<dbReference type="Gene3D" id="2.40.160.20">
    <property type="match status" value="1"/>
</dbReference>
<keyword evidence="5 11" id="KW-0732">Signal</keyword>
<dbReference type="Gene3D" id="3.30.1330.60">
    <property type="entry name" value="OmpA-like domain"/>
    <property type="match status" value="1"/>
</dbReference>
<evidence type="ECO:0000256" key="3">
    <source>
        <dbReference type="ARBA" id="ARBA00022452"/>
    </source>
</evidence>
<evidence type="ECO:0000256" key="4">
    <source>
        <dbReference type="ARBA" id="ARBA00022692"/>
    </source>
</evidence>
<dbReference type="Pfam" id="PF00691">
    <property type="entry name" value="OmpA"/>
    <property type="match status" value="1"/>
</dbReference>
<evidence type="ECO:0000256" key="8">
    <source>
        <dbReference type="ARBA" id="ARBA00023136"/>
    </source>
</evidence>
<dbReference type="PANTHER" id="PTHR30329:SF21">
    <property type="entry name" value="LIPOPROTEIN YIAD-RELATED"/>
    <property type="match status" value="1"/>
</dbReference>
<dbReference type="GO" id="GO:0009279">
    <property type="term" value="C:cell outer membrane"/>
    <property type="evidence" value="ECO:0007669"/>
    <property type="project" value="UniProtKB-SubCell"/>
</dbReference>
<dbReference type="InterPro" id="IPR027385">
    <property type="entry name" value="Beta-barrel_OMP"/>
</dbReference>
<dbReference type="InterPro" id="IPR006665">
    <property type="entry name" value="OmpA-like"/>
</dbReference>
<dbReference type="Pfam" id="PF13505">
    <property type="entry name" value="OMP_b-brl"/>
    <property type="match status" value="1"/>
</dbReference>
<comment type="caution">
    <text evidence="13">The sequence shown here is derived from an EMBL/GenBank/DDBJ whole genome shotgun (WGS) entry which is preliminary data.</text>
</comment>
<dbReference type="PANTHER" id="PTHR30329">
    <property type="entry name" value="STATOR ELEMENT OF FLAGELLAR MOTOR COMPLEX"/>
    <property type="match status" value="1"/>
</dbReference>
<dbReference type="PRINTS" id="PR01021">
    <property type="entry name" value="OMPADOMAIN"/>
</dbReference>
<keyword evidence="6" id="KW-0406">Ion transport</keyword>